<protein>
    <recommendedName>
        <fullName evidence="5">TrbL/VirB6 plasmid conjugal transfer protein</fullName>
    </recommendedName>
</protein>
<gene>
    <name evidence="3" type="ORF">SAMN06297387_13116</name>
</gene>
<feature type="compositionally biased region" description="Low complexity" evidence="1">
    <location>
        <begin position="419"/>
        <end position="433"/>
    </location>
</feature>
<feature type="transmembrane region" description="Helical" evidence="2">
    <location>
        <begin position="202"/>
        <end position="225"/>
    </location>
</feature>
<keyword evidence="2" id="KW-0812">Transmembrane</keyword>
<feature type="region of interest" description="Disordered" evidence="1">
    <location>
        <begin position="419"/>
        <end position="446"/>
    </location>
</feature>
<feature type="compositionally biased region" description="Low complexity" evidence="1">
    <location>
        <begin position="312"/>
        <end position="324"/>
    </location>
</feature>
<keyword evidence="4" id="KW-1185">Reference proteome</keyword>
<dbReference type="AlphaFoldDB" id="A0A286E9A3"/>
<feature type="transmembrane region" description="Helical" evidence="2">
    <location>
        <begin position="52"/>
        <end position="72"/>
    </location>
</feature>
<feature type="transmembrane region" description="Helical" evidence="2">
    <location>
        <begin position="237"/>
        <end position="258"/>
    </location>
</feature>
<feature type="compositionally biased region" description="Low complexity" evidence="1">
    <location>
        <begin position="391"/>
        <end position="404"/>
    </location>
</feature>
<dbReference type="Proteomes" id="UP000219072">
    <property type="component" value="Unassembled WGS sequence"/>
</dbReference>
<organism evidence="3 4">
    <name type="scientific">Streptomyces zhaozhouensis</name>
    <dbReference type="NCBI Taxonomy" id="1300267"/>
    <lineage>
        <taxon>Bacteria</taxon>
        <taxon>Bacillati</taxon>
        <taxon>Actinomycetota</taxon>
        <taxon>Actinomycetes</taxon>
        <taxon>Kitasatosporales</taxon>
        <taxon>Streptomycetaceae</taxon>
        <taxon>Streptomyces</taxon>
    </lineage>
</organism>
<dbReference type="EMBL" id="OCNE01000031">
    <property type="protein sequence ID" value="SOD67434.1"/>
    <property type="molecule type" value="Genomic_DNA"/>
</dbReference>
<feature type="compositionally biased region" description="Gly residues" evidence="1">
    <location>
        <begin position="434"/>
        <end position="446"/>
    </location>
</feature>
<reference evidence="3 4" key="1">
    <citation type="submission" date="2017-09" db="EMBL/GenBank/DDBJ databases">
        <authorList>
            <person name="Ehlers B."/>
            <person name="Leendertz F.H."/>
        </authorList>
    </citation>
    <scope>NUCLEOTIDE SEQUENCE [LARGE SCALE GENOMIC DNA]</scope>
    <source>
        <strain evidence="3 4">CGMCC 4.7095</strain>
    </source>
</reference>
<evidence type="ECO:0000256" key="1">
    <source>
        <dbReference type="SAM" id="MobiDB-lite"/>
    </source>
</evidence>
<keyword evidence="2" id="KW-0472">Membrane</keyword>
<feature type="compositionally biased region" description="Polar residues" evidence="1">
    <location>
        <begin position="348"/>
        <end position="377"/>
    </location>
</feature>
<keyword evidence="2" id="KW-1133">Transmembrane helix</keyword>
<evidence type="ECO:0000313" key="4">
    <source>
        <dbReference type="Proteomes" id="UP000219072"/>
    </source>
</evidence>
<evidence type="ECO:0008006" key="5">
    <source>
        <dbReference type="Google" id="ProtNLM"/>
    </source>
</evidence>
<evidence type="ECO:0000256" key="2">
    <source>
        <dbReference type="SAM" id="Phobius"/>
    </source>
</evidence>
<name>A0A286E9A3_9ACTN</name>
<sequence length="446" mass="43946">MVDAVSGVLGPAAESLRQFTAELIVEGLTWWLEEESISLTGLSYLGDADDPGPLYVICLGIGVVIATLLAIAQGLRMIITRKGAPLLQLVKGLFLHAVVVAVGVAVIDSLLTASDAVTEAIVDTAFVSAEEAPEQVTAVLLPQISNPIGLLAVAAIVLLLGLLQLVALFLKQSALPIIALVLPIASSGQVGEGASRQWLPKLVTLLFGIILYKPMAALIIALGFAQLTEEGDGWAGWVRGLVTLTLSILALPTLLAVFSNFGVQVGSSVASAGGLAPAVMSAVSMAGSRGGGAPVGGGPVTAVDHAERMGRDGPAASAPAAGGPASPPGRDGGPGRDGSGRDGAAAVQQANQPHQENGPRSGQENGATVPGQQTGDASTPAAPQPPGGQPGAPASAGPAPAPAAAGGGVRVAMIGAEAAKSAVDSAARDASGAGNDGNGGGADRGR</sequence>
<accession>A0A286E9A3</accession>
<evidence type="ECO:0000313" key="3">
    <source>
        <dbReference type="EMBL" id="SOD67434.1"/>
    </source>
</evidence>
<feature type="region of interest" description="Disordered" evidence="1">
    <location>
        <begin position="310"/>
        <end position="406"/>
    </location>
</feature>
<feature type="transmembrane region" description="Helical" evidence="2">
    <location>
        <begin position="148"/>
        <end position="170"/>
    </location>
</feature>
<feature type="transmembrane region" description="Helical" evidence="2">
    <location>
        <begin position="93"/>
        <end position="113"/>
    </location>
</feature>
<proteinExistence type="predicted"/>